<accession>A0ACC2RXG4</accession>
<protein>
    <submittedName>
        <fullName evidence="1">Glycogenin-1</fullName>
        <ecNumber evidence="1">2.4.1.186</ecNumber>
    </submittedName>
</protein>
<dbReference type="EC" id="2.4.1.186" evidence="1"/>
<gene>
    <name evidence="1" type="primary">GYG1</name>
    <name evidence="1" type="ORF">DSO57_1011476</name>
</gene>
<name>A0ACC2RXG4_9FUNG</name>
<keyword evidence="1" id="KW-0808">Transferase</keyword>
<organism evidence="1 2">
    <name type="scientific">Entomophthora muscae</name>
    <dbReference type="NCBI Taxonomy" id="34485"/>
    <lineage>
        <taxon>Eukaryota</taxon>
        <taxon>Fungi</taxon>
        <taxon>Fungi incertae sedis</taxon>
        <taxon>Zoopagomycota</taxon>
        <taxon>Entomophthoromycotina</taxon>
        <taxon>Entomophthoromycetes</taxon>
        <taxon>Entomophthorales</taxon>
        <taxon>Entomophthoraceae</taxon>
        <taxon>Entomophthora</taxon>
    </lineage>
</organism>
<keyword evidence="1" id="KW-0328">Glycosyltransferase</keyword>
<keyword evidence="2" id="KW-1185">Reference proteome</keyword>
<comment type="caution">
    <text evidence="1">The sequence shown here is derived from an EMBL/GenBank/DDBJ whole genome shotgun (WGS) entry which is preliminary data.</text>
</comment>
<evidence type="ECO:0000313" key="2">
    <source>
        <dbReference type="Proteomes" id="UP001165960"/>
    </source>
</evidence>
<evidence type="ECO:0000313" key="1">
    <source>
        <dbReference type="EMBL" id="KAJ9054685.1"/>
    </source>
</evidence>
<dbReference type="EMBL" id="QTSX02006429">
    <property type="protein sequence ID" value="KAJ9054685.1"/>
    <property type="molecule type" value="Genomic_DNA"/>
</dbReference>
<proteinExistence type="predicted"/>
<reference evidence="1" key="1">
    <citation type="submission" date="2022-04" db="EMBL/GenBank/DDBJ databases">
        <title>Genome of the entomopathogenic fungus Entomophthora muscae.</title>
        <authorList>
            <person name="Elya C."/>
            <person name="Lovett B.R."/>
            <person name="Lee E."/>
            <person name="Macias A.M."/>
            <person name="Hajek A.E."/>
            <person name="De Bivort B.L."/>
            <person name="Kasson M.T."/>
            <person name="De Fine Licht H.H."/>
            <person name="Stajich J.E."/>
        </authorList>
    </citation>
    <scope>NUCLEOTIDE SEQUENCE</scope>
    <source>
        <strain evidence="1">Berkeley</strain>
    </source>
</reference>
<sequence length="705" mass="78567">MSTINSSKPEAYVTLVATDSYVKGAIVLAYSIRNIGTTKLLICLVTPGLEKDSLVQLHRVFDHVLPISKLDTHDVEKLTLLGRTELGLTVSKIHIWSLDWIETALFLDADILVLKSIDHLFEKYRDIPFAACPDPGWPDCFNSGVFLCKPNRETYQDLLNLLATEGSFDGGDQGLLNTYFSNWSQTADQRMPYIYNVTPNAFYSYAPAYQKNSDNIAVMHFIGKDKPWNSEPHLVSATQELVKDLDPGCVAPDIRLKPKTLKDDHPLKVHSETPIPVKLDHRTYLDKWWEIYRTNISGLTDDLNSLTLQNTEHSSLVPDLPDIAPPERLSPKQEQATKPIMESSTPDARPHYSYYGNNTFQSNAGYQTYAGGAHEAFSARYSFDTAYQTIPTSRYEYTRPILPETALNNLSDRNMLTSAHQQASEHNKPFPLFEEYLRPKSQHLRTAEASGHHYKNETGLGYNFPSSSLDQNTSSRDSNMLAQGAYGSPANVAAQASPPSSKGTDSWKPIPIEFLSGQGDETQNEDHSDSAVMDLQSVLSDSVKIQHGVPWEAKLTCTSSKPRFTTSGEFQTTYTLLWEENLISANSSMAASPRLGSTPAIRVPKTGQSQQKNDPHPADYMSLCSTPRFVSPNPASPVSEELPQEVQKMDSSLKNPSFSNDPSTNAGFGAYRVQWDQPELQGWTAPNMASGKTKYQDAEVPYKMR</sequence>
<dbReference type="Proteomes" id="UP001165960">
    <property type="component" value="Unassembled WGS sequence"/>
</dbReference>